<evidence type="ECO:0000313" key="2">
    <source>
        <dbReference type="EMBL" id="EKC48646.1"/>
    </source>
</evidence>
<dbReference type="PANTHER" id="PTHR11895">
    <property type="entry name" value="TRANSAMIDASE"/>
    <property type="match status" value="1"/>
</dbReference>
<dbReference type="InterPro" id="IPR036928">
    <property type="entry name" value="AS_sf"/>
</dbReference>
<protein>
    <submittedName>
        <fullName evidence="2">Glutamyl-tRNA(Gln) amidotransferase, A subunit</fullName>
    </submittedName>
</protein>
<dbReference type="Pfam" id="PF01425">
    <property type="entry name" value="Amidase"/>
    <property type="match status" value="1"/>
</dbReference>
<evidence type="ECO:0000259" key="1">
    <source>
        <dbReference type="Pfam" id="PF01425"/>
    </source>
</evidence>
<feature type="domain" description="Amidase" evidence="1">
    <location>
        <begin position="49"/>
        <end position="467"/>
    </location>
</feature>
<accession>K1SMX4</accession>
<dbReference type="PANTHER" id="PTHR11895:SF151">
    <property type="entry name" value="GLUTAMYL-TRNA(GLN) AMIDOTRANSFERASE SUBUNIT A"/>
    <property type="match status" value="1"/>
</dbReference>
<dbReference type="InterPro" id="IPR000120">
    <property type="entry name" value="Amidase"/>
</dbReference>
<dbReference type="GO" id="GO:0016740">
    <property type="term" value="F:transferase activity"/>
    <property type="evidence" value="ECO:0007669"/>
    <property type="project" value="UniProtKB-KW"/>
</dbReference>
<dbReference type="InterPro" id="IPR023631">
    <property type="entry name" value="Amidase_dom"/>
</dbReference>
<keyword evidence="2" id="KW-0808">Transferase</keyword>
<proteinExistence type="predicted"/>
<dbReference type="Gene3D" id="3.90.1300.10">
    <property type="entry name" value="Amidase signature (AS) domain"/>
    <property type="match status" value="1"/>
</dbReference>
<organism evidence="2">
    <name type="scientific">human gut metagenome</name>
    <dbReference type="NCBI Taxonomy" id="408170"/>
    <lineage>
        <taxon>unclassified sequences</taxon>
        <taxon>metagenomes</taxon>
        <taxon>organismal metagenomes</taxon>
    </lineage>
</organism>
<comment type="caution">
    <text evidence="2">The sequence shown here is derived from an EMBL/GenBank/DDBJ whole genome shotgun (WGS) entry which is preliminary data.</text>
</comment>
<gene>
    <name evidence="2" type="ORF">OBE_15070</name>
</gene>
<dbReference type="AlphaFoldDB" id="K1SMX4"/>
<name>K1SMX4_9ZZZZ</name>
<sequence length="488" mass="53919">MEYNIQDKTITDLRTDLDNGVVTSEELFNESVDLANKFQADYNAFVTILSKYKMKKKKDTLITGIPYALKDNFSTSGILTTGSSNIMKDYVPVYDATSYKKLRDAGAVLVGKTVLDELAMGGTGTTGHTGVVKNPYDITRQIGGSSAGSAAAVSLGIVPFALGSDTGDSIRKPASFGGVVGFKPTYGRISRYGLFAFASSLDHVGTFTKTVEDAAILTDILKGSDYHDMTSLKDDGKSYLDSINNDISNRKLFYIKEICDRNLYKDVDDKELHEVLDKFYILLDKCREAGFTVEEVSIDKHLLEAIYPSYMTISCAEATSNNANLTGIQFGVRGEGNTPEEIMFDARTKGFSELIKRRFVLGSYILQKENQERLYLNACRVRRLIVEKINELFKEYDGMILPASGGIAPKFDDSSDKLSDRYLLLENHMAIANFGGFPSITIPYAKVSSMPVGVNITGRILEDDVVLNMANKIEEVTGFKGNWRDKDV</sequence>
<dbReference type="SUPFAM" id="SSF75304">
    <property type="entry name" value="Amidase signature (AS) enzymes"/>
    <property type="match status" value="1"/>
</dbReference>
<reference evidence="2" key="1">
    <citation type="journal article" date="2013" name="Environ. Microbiol.">
        <title>Microbiota from the distal guts of lean and obese adolescents exhibit partial functional redundancy besides clear differences in community structure.</title>
        <authorList>
            <person name="Ferrer M."/>
            <person name="Ruiz A."/>
            <person name="Lanza F."/>
            <person name="Haange S.B."/>
            <person name="Oberbach A."/>
            <person name="Till H."/>
            <person name="Bargiela R."/>
            <person name="Campoy C."/>
            <person name="Segura M.T."/>
            <person name="Richter M."/>
            <person name="von Bergen M."/>
            <person name="Seifert J."/>
            <person name="Suarez A."/>
        </authorList>
    </citation>
    <scope>NUCLEOTIDE SEQUENCE</scope>
</reference>
<dbReference type="EMBL" id="AJWZ01010379">
    <property type="protein sequence ID" value="EKC48646.1"/>
    <property type="molecule type" value="Genomic_DNA"/>
</dbReference>